<dbReference type="Proteomes" id="UP000813824">
    <property type="component" value="Unassembled WGS sequence"/>
</dbReference>
<dbReference type="AlphaFoldDB" id="A0A8K0UCD9"/>
<name>A0A8K0UCD9_9AGAR</name>
<comment type="caution">
    <text evidence="2">The sequence shown here is derived from an EMBL/GenBank/DDBJ whole genome shotgun (WGS) entry which is preliminary data.</text>
</comment>
<protein>
    <submittedName>
        <fullName evidence="2">Uncharacterized protein</fullName>
    </submittedName>
</protein>
<evidence type="ECO:0000313" key="2">
    <source>
        <dbReference type="EMBL" id="KAH8071799.1"/>
    </source>
</evidence>
<evidence type="ECO:0000313" key="3">
    <source>
        <dbReference type="Proteomes" id="UP000813824"/>
    </source>
</evidence>
<accession>A0A8K0UCD9</accession>
<keyword evidence="3" id="KW-1185">Reference proteome</keyword>
<sequence length="226" mass="23307">MAAPGPSKSFSGDETFEQRRTSSSQGLSPGSPEGCLRDLEVVSGDSAYRLRPASSAESGEIASGLASCVRNVAGAVGGGGGTYEGPRLSVVPLLLSFTHLPLSPPLVVHSTLNDVEQRLLRRRAAALLPSSRSSSWSGWLLPPAASAGIPGPTTRLWTALWTTTVRTATVRTTSLWWSVPGSTSAPNCLCQEKQDGGGAAAGGCCACLAGMCLCCCAEEICCDCLF</sequence>
<dbReference type="EMBL" id="JAEVFJ010000079">
    <property type="protein sequence ID" value="KAH8071799.1"/>
    <property type="molecule type" value="Genomic_DNA"/>
</dbReference>
<reference evidence="2" key="1">
    <citation type="journal article" date="2021" name="New Phytol.">
        <title>Evolutionary innovations through gain and loss of genes in the ectomycorrhizal Boletales.</title>
        <authorList>
            <person name="Wu G."/>
            <person name="Miyauchi S."/>
            <person name="Morin E."/>
            <person name="Kuo A."/>
            <person name="Drula E."/>
            <person name="Varga T."/>
            <person name="Kohler A."/>
            <person name="Feng B."/>
            <person name="Cao Y."/>
            <person name="Lipzen A."/>
            <person name="Daum C."/>
            <person name="Hundley H."/>
            <person name="Pangilinan J."/>
            <person name="Johnson J."/>
            <person name="Barry K."/>
            <person name="LaButti K."/>
            <person name="Ng V."/>
            <person name="Ahrendt S."/>
            <person name="Min B."/>
            <person name="Choi I.G."/>
            <person name="Park H."/>
            <person name="Plett J.M."/>
            <person name="Magnuson J."/>
            <person name="Spatafora J.W."/>
            <person name="Nagy L.G."/>
            <person name="Henrissat B."/>
            <person name="Grigoriev I.V."/>
            <person name="Yang Z.L."/>
            <person name="Xu J."/>
            <person name="Martin F.M."/>
        </authorList>
    </citation>
    <scope>NUCLEOTIDE SEQUENCE</scope>
    <source>
        <strain evidence="2">KKN 215</strain>
    </source>
</reference>
<feature type="region of interest" description="Disordered" evidence="1">
    <location>
        <begin position="1"/>
        <end position="36"/>
    </location>
</feature>
<proteinExistence type="predicted"/>
<gene>
    <name evidence="2" type="ORF">BXZ70DRAFT_750567</name>
</gene>
<evidence type="ECO:0000256" key="1">
    <source>
        <dbReference type="SAM" id="MobiDB-lite"/>
    </source>
</evidence>
<organism evidence="2 3">
    <name type="scientific">Cristinia sonorae</name>
    <dbReference type="NCBI Taxonomy" id="1940300"/>
    <lineage>
        <taxon>Eukaryota</taxon>
        <taxon>Fungi</taxon>
        <taxon>Dikarya</taxon>
        <taxon>Basidiomycota</taxon>
        <taxon>Agaricomycotina</taxon>
        <taxon>Agaricomycetes</taxon>
        <taxon>Agaricomycetidae</taxon>
        <taxon>Agaricales</taxon>
        <taxon>Pleurotineae</taxon>
        <taxon>Stephanosporaceae</taxon>
        <taxon>Cristinia</taxon>
    </lineage>
</organism>